<dbReference type="EMBL" id="JAQQAF010000001">
    <property type="protein sequence ID" value="KAJ8513383.1"/>
    <property type="molecule type" value="Genomic_DNA"/>
</dbReference>
<sequence>MYRYSPSSPCTLFTFAGNQAGGFILPYSNDPRAQPFGLRLRTVDSAIQAIGETDAAPSLGSSLCLSCGVASVGVVRPTLLSSPSPASAPSTSSCSSGLPHCGTKPCYRRFLLFPSPLFHLFLPFVVSLLRSHAACPKWARTQPESEWSNVSDNCCSGFQQRHAAAVFCVVGAGATSGTAVFCGGSAVTTASEANSSHNAGCEITFLRKLMT</sequence>
<organism evidence="1 2">
    <name type="scientific">Ensete ventricosum</name>
    <name type="common">Abyssinian banana</name>
    <name type="synonym">Musa ensete</name>
    <dbReference type="NCBI Taxonomy" id="4639"/>
    <lineage>
        <taxon>Eukaryota</taxon>
        <taxon>Viridiplantae</taxon>
        <taxon>Streptophyta</taxon>
        <taxon>Embryophyta</taxon>
        <taxon>Tracheophyta</taxon>
        <taxon>Spermatophyta</taxon>
        <taxon>Magnoliopsida</taxon>
        <taxon>Liliopsida</taxon>
        <taxon>Zingiberales</taxon>
        <taxon>Musaceae</taxon>
        <taxon>Ensete</taxon>
    </lineage>
</organism>
<dbReference type="AlphaFoldDB" id="A0AAV8S1X9"/>
<gene>
    <name evidence="1" type="ORF">OPV22_003817</name>
</gene>
<dbReference type="Proteomes" id="UP001222027">
    <property type="component" value="Unassembled WGS sequence"/>
</dbReference>
<accession>A0AAV8S1X9</accession>
<protein>
    <submittedName>
        <fullName evidence="1">Uncharacterized protein</fullName>
    </submittedName>
</protein>
<reference evidence="1 2" key="1">
    <citation type="submission" date="2022-12" db="EMBL/GenBank/DDBJ databases">
        <title>Chromosome-scale assembly of the Ensete ventricosum genome.</title>
        <authorList>
            <person name="Dussert Y."/>
            <person name="Stocks J."/>
            <person name="Wendawek A."/>
            <person name="Woldeyes F."/>
            <person name="Nichols R.A."/>
            <person name="Borrell J.S."/>
        </authorList>
    </citation>
    <scope>NUCLEOTIDE SEQUENCE [LARGE SCALE GENOMIC DNA]</scope>
    <source>
        <strain evidence="2">cv. Maze</strain>
        <tissue evidence="1">Seeds</tissue>
    </source>
</reference>
<evidence type="ECO:0000313" key="1">
    <source>
        <dbReference type="EMBL" id="KAJ8513383.1"/>
    </source>
</evidence>
<keyword evidence="2" id="KW-1185">Reference proteome</keyword>
<evidence type="ECO:0000313" key="2">
    <source>
        <dbReference type="Proteomes" id="UP001222027"/>
    </source>
</evidence>
<proteinExistence type="predicted"/>
<comment type="caution">
    <text evidence="1">The sequence shown here is derived from an EMBL/GenBank/DDBJ whole genome shotgun (WGS) entry which is preliminary data.</text>
</comment>
<name>A0AAV8S1X9_ENSVE</name>